<evidence type="ECO:0000256" key="4">
    <source>
        <dbReference type="ARBA" id="ARBA00022827"/>
    </source>
</evidence>
<dbReference type="Pfam" id="PF02771">
    <property type="entry name" value="Acyl-CoA_dh_N"/>
    <property type="match status" value="1"/>
</dbReference>
<gene>
    <name evidence="9" type="ORF">SAMN04488570_0846</name>
</gene>
<organism evidence="9 10">
    <name type="scientific">Nocardioides scoriae</name>
    <dbReference type="NCBI Taxonomy" id="642780"/>
    <lineage>
        <taxon>Bacteria</taxon>
        <taxon>Bacillati</taxon>
        <taxon>Actinomycetota</taxon>
        <taxon>Actinomycetes</taxon>
        <taxon>Propionibacteriales</taxon>
        <taxon>Nocardioidaceae</taxon>
        <taxon>Nocardioides</taxon>
    </lineage>
</organism>
<name>A0A1H1NEE3_9ACTN</name>
<protein>
    <recommendedName>
        <fullName evidence="11">Acyl-CoA dehydrogenase</fullName>
    </recommendedName>
</protein>
<keyword evidence="3 5" id="KW-0285">Flavoprotein</keyword>
<dbReference type="GO" id="GO:0050660">
    <property type="term" value="F:flavin adenine dinucleotide binding"/>
    <property type="evidence" value="ECO:0007669"/>
    <property type="project" value="InterPro"/>
</dbReference>
<dbReference type="EMBL" id="LT629757">
    <property type="protein sequence ID" value="SDR97160.1"/>
    <property type="molecule type" value="Genomic_DNA"/>
</dbReference>
<evidence type="ECO:0000259" key="7">
    <source>
        <dbReference type="Pfam" id="PF02770"/>
    </source>
</evidence>
<dbReference type="InterPro" id="IPR009100">
    <property type="entry name" value="AcylCoA_DH/oxidase_NM_dom_sf"/>
</dbReference>
<evidence type="ECO:0000313" key="9">
    <source>
        <dbReference type="EMBL" id="SDR97160.1"/>
    </source>
</evidence>
<dbReference type="InterPro" id="IPR036250">
    <property type="entry name" value="AcylCo_DH-like_C"/>
</dbReference>
<dbReference type="OrthoDB" id="142556at2"/>
<evidence type="ECO:0000256" key="3">
    <source>
        <dbReference type="ARBA" id="ARBA00022630"/>
    </source>
</evidence>
<feature type="domain" description="Acyl-CoA dehydrogenase/oxidase N-terminal" evidence="8">
    <location>
        <begin position="113"/>
        <end position="222"/>
    </location>
</feature>
<dbReference type="Proteomes" id="UP000198859">
    <property type="component" value="Chromosome I"/>
</dbReference>
<dbReference type="Pfam" id="PF02770">
    <property type="entry name" value="Acyl-CoA_dh_M"/>
    <property type="match status" value="1"/>
</dbReference>
<feature type="domain" description="Acyl-CoA oxidase/dehydrogenase middle" evidence="7">
    <location>
        <begin position="230"/>
        <end position="319"/>
    </location>
</feature>
<evidence type="ECO:0008006" key="11">
    <source>
        <dbReference type="Google" id="ProtNLM"/>
    </source>
</evidence>
<dbReference type="GO" id="GO:0003995">
    <property type="term" value="F:acyl-CoA dehydrogenase activity"/>
    <property type="evidence" value="ECO:0007669"/>
    <property type="project" value="InterPro"/>
</dbReference>
<dbReference type="SUPFAM" id="SSF56645">
    <property type="entry name" value="Acyl-CoA dehydrogenase NM domain-like"/>
    <property type="match status" value="1"/>
</dbReference>
<dbReference type="InterPro" id="IPR009075">
    <property type="entry name" value="AcylCo_DH/oxidase_C"/>
</dbReference>
<dbReference type="PANTHER" id="PTHR43884:SF12">
    <property type="entry name" value="ISOVALERYL-COA DEHYDROGENASE, MITOCHONDRIAL-RELATED"/>
    <property type="match status" value="1"/>
</dbReference>
<accession>A0A1H1NEE3</accession>
<dbReference type="SUPFAM" id="SSF47203">
    <property type="entry name" value="Acyl-CoA dehydrogenase C-terminal domain-like"/>
    <property type="match status" value="1"/>
</dbReference>
<sequence>MASTTEKNASSRSLPKLPWTLLRAGGRHGLAESETRDPIGLAVAALNRLASSELLDSLGLRRASERGVYRVTSAGFRTAGTVGRQFARAGKATRGTRVPAAADTGLFDLTPGEDEQMLADVVAEFAAEVVRPAASAANEECAAPEELLKATLEIGLPILGVPEDLGGVATERSAVAGVLVHEALAHGDMGLAVAALAPGAVATALSLYGTDEQQSTYLPAFTGDEVPAAALALAEPRALFDAMDPQTTAERRGSGFVLNGVKSGVVRGSQAELFVVGATLEGRPQLFLVESSTPGITLESDPSMGLRAASLSKLVLEDVAVEPIALLGDADDYASCVRSSRLAWCALAVGTGQAVLDYVTPYVKERQAFGEPIAHRQSVAFMVANIAIELQGMRLLTWRAASRVAQGRSAAREIALARKLCTEQGMRIGLDGVQLLGGHGFVKEHPVERWYRDLRAIGVMEGAVLV</sequence>
<dbReference type="InterPro" id="IPR046373">
    <property type="entry name" value="Acyl-CoA_Oxase/DH_mid-dom_sf"/>
</dbReference>
<dbReference type="Gene3D" id="2.40.110.10">
    <property type="entry name" value="Butyryl-CoA Dehydrogenase, subunit A, domain 2"/>
    <property type="match status" value="1"/>
</dbReference>
<comment type="cofactor">
    <cofactor evidence="1 5">
        <name>FAD</name>
        <dbReference type="ChEBI" id="CHEBI:57692"/>
    </cofactor>
</comment>
<keyword evidence="4 5" id="KW-0274">FAD</keyword>
<proteinExistence type="inferred from homology"/>
<dbReference type="PANTHER" id="PTHR43884">
    <property type="entry name" value="ACYL-COA DEHYDROGENASE"/>
    <property type="match status" value="1"/>
</dbReference>
<dbReference type="Pfam" id="PF00441">
    <property type="entry name" value="Acyl-CoA_dh_1"/>
    <property type="match status" value="1"/>
</dbReference>
<dbReference type="Gene3D" id="1.20.140.10">
    <property type="entry name" value="Butyryl-CoA Dehydrogenase, subunit A, domain 3"/>
    <property type="match status" value="1"/>
</dbReference>
<keyword evidence="5" id="KW-0560">Oxidoreductase</keyword>
<comment type="similarity">
    <text evidence="2 5">Belongs to the acyl-CoA dehydrogenase family.</text>
</comment>
<evidence type="ECO:0000313" key="10">
    <source>
        <dbReference type="Proteomes" id="UP000198859"/>
    </source>
</evidence>
<dbReference type="InterPro" id="IPR006089">
    <property type="entry name" value="Acyl-CoA_DH_CS"/>
</dbReference>
<evidence type="ECO:0000256" key="5">
    <source>
        <dbReference type="RuleBase" id="RU362125"/>
    </source>
</evidence>
<evidence type="ECO:0000256" key="1">
    <source>
        <dbReference type="ARBA" id="ARBA00001974"/>
    </source>
</evidence>
<reference evidence="10" key="1">
    <citation type="submission" date="2016-10" db="EMBL/GenBank/DDBJ databases">
        <authorList>
            <person name="Varghese N."/>
            <person name="Submissions S."/>
        </authorList>
    </citation>
    <scope>NUCLEOTIDE SEQUENCE [LARGE SCALE GENOMIC DNA]</scope>
    <source>
        <strain evidence="10">DSM 22127</strain>
    </source>
</reference>
<dbReference type="PROSITE" id="PS00073">
    <property type="entry name" value="ACYL_COA_DH_2"/>
    <property type="match status" value="1"/>
</dbReference>
<dbReference type="STRING" id="642780.SAMN04488570_0846"/>
<evidence type="ECO:0000259" key="8">
    <source>
        <dbReference type="Pfam" id="PF02771"/>
    </source>
</evidence>
<dbReference type="InterPro" id="IPR037069">
    <property type="entry name" value="AcylCoA_DH/ox_N_sf"/>
</dbReference>
<evidence type="ECO:0000259" key="6">
    <source>
        <dbReference type="Pfam" id="PF00441"/>
    </source>
</evidence>
<evidence type="ECO:0000256" key="2">
    <source>
        <dbReference type="ARBA" id="ARBA00009347"/>
    </source>
</evidence>
<dbReference type="RefSeq" id="WP_091726456.1">
    <property type="nucleotide sequence ID" value="NZ_LT629757.1"/>
</dbReference>
<dbReference type="InterPro" id="IPR013786">
    <property type="entry name" value="AcylCoA_DH/ox_N"/>
</dbReference>
<dbReference type="Gene3D" id="1.10.540.10">
    <property type="entry name" value="Acyl-CoA dehydrogenase/oxidase, N-terminal domain"/>
    <property type="match status" value="1"/>
</dbReference>
<feature type="domain" description="Acyl-CoA dehydrogenase/oxidase C-terminal" evidence="6">
    <location>
        <begin position="338"/>
        <end position="463"/>
    </location>
</feature>
<dbReference type="AlphaFoldDB" id="A0A1H1NEE3"/>
<dbReference type="InterPro" id="IPR006091">
    <property type="entry name" value="Acyl-CoA_Oxase/DH_mid-dom"/>
</dbReference>
<keyword evidence="10" id="KW-1185">Reference proteome</keyword>